<evidence type="ECO:0000313" key="1">
    <source>
        <dbReference type="EMBL" id="TWF82928.1"/>
    </source>
</evidence>
<dbReference type="OrthoDB" id="4549526at2"/>
<accession>A0A561T744</accession>
<keyword evidence="2" id="KW-1185">Reference proteome</keyword>
<dbReference type="Proteomes" id="UP000317940">
    <property type="component" value="Unassembled WGS sequence"/>
</dbReference>
<organism evidence="1 2">
    <name type="scientific">Kitasatospora viridis</name>
    <dbReference type="NCBI Taxonomy" id="281105"/>
    <lineage>
        <taxon>Bacteria</taxon>
        <taxon>Bacillati</taxon>
        <taxon>Actinomycetota</taxon>
        <taxon>Actinomycetes</taxon>
        <taxon>Kitasatosporales</taxon>
        <taxon>Streptomycetaceae</taxon>
        <taxon>Kitasatospora</taxon>
    </lineage>
</organism>
<gene>
    <name evidence="1" type="ORF">FHX73_14411</name>
</gene>
<sequence length="197" mass="21221">MGGESADAAERFTAAVERLRRELRAVADTVAPGGRWRAEERTRDEFTERGAMTRRFTLSLVLADASFERTPFELASFQRTSVQLASVQLASVQRTSFQLASPEAVRDGFTVSARAVGGTVRITGSTPAVLVRDRWVRPPRAVDPGSLRPGYRLCDSCEGWGSCRDCEGLGFVGGRPCRACGLGMDCPDCAGAGQSLD</sequence>
<protein>
    <submittedName>
        <fullName evidence="1">Uncharacterized protein</fullName>
    </submittedName>
</protein>
<name>A0A561T744_9ACTN</name>
<dbReference type="EMBL" id="VIWT01000004">
    <property type="protein sequence ID" value="TWF82928.1"/>
    <property type="molecule type" value="Genomic_DNA"/>
</dbReference>
<comment type="caution">
    <text evidence="1">The sequence shown here is derived from an EMBL/GenBank/DDBJ whole genome shotgun (WGS) entry which is preliminary data.</text>
</comment>
<proteinExistence type="predicted"/>
<reference evidence="1 2" key="1">
    <citation type="submission" date="2019-06" db="EMBL/GenBank/DDBJ databases">
        <title>Sequencing the genomes of 1000 actinobacteria strains.</title>
        <authorList>
            <person name="Klenk H.-P."/>
        </authorList>
    </citation>
    <scope>NUCLEOTIDE SEQUENCE [LARGE SCALE GENOMIC DNA]</scope>
    <source>
        <strain evidence="1 2">DSM 44826</strain>
    </source>
</reference>
<dbReference type="AlphaFoldDB" id="A0A561T744"/>
<dbReference type="RefSeq" id="WP_145910187.1">
    <property type="nucleotide sequence ID" value="NZ_BAAAMZ010000009.1"/>
</dbReference>
<evidence type="ECO:0000313" key="2">
    <source>
        <dbReference type="Proteomes" id="UP000317940"/>
    </source>
</evidence>